<dbReference type="EMBL" id="LR797819">
    <property type="protein sequence ID" value="CAB4240839.1"/>
    <property type="molecule type" value="Genomic_DNA"/>
</dbReference>
<organism evidence="1">
    <name type="scientific">uncultured Caudovirales phage</name>
    <dbReference type="NCBI Taxonomy" id="2100421"/>
    <lineage>
        <taxon>Viruses</taxon>
        <taxon>Duplodnaviria</taxon>
        <taxon>Heunggongvirae</taxon>
        <taxon>Uroviricota</taxon>
        <taxon>Caudoviricetes</taxon>
        <taxon>Peduoviridae</taxon>
        <taxon>Maltschvirus</taxon>
        <taxon>Maltschvirus maltsch</taxon>
    </lineage>
</organism>
<gene>
    <name evidence="1" type="ORF">UFOVP56_21</name>
</gene>
<reference evidence="1" key="1">
    <citation type="submission" date="2020-05" db="EMBL/GenBank/DDBJ databases">
        <authorList>
            <person name="Chiriac C."/>
            <person name="Salcher M."/>
            <person name="Ghai R."/>
            <person name="Kavagutti S V."/>
        </authorList>
    </citation>
    <scope>NUCLEOTIDE SEQUENCE</scope>
</reference>
<accession>A0A6J5T855</accession>
<evidence type="ECO:0000313" key="1">
    <source>
        <dbReference type="EMBL" id="CAB4240839.1"/>
    </source>
</evidence>
<proteinExistence type="predicted"/>
<protein>
    <submittedName>
        <fullName evidence="1">Uncharacterized protein</fullName>
    </submittedName>
</protein>
<sequence length="248" mass="25870">MATTFSSIAKQGTYEPFELQVGRGQIAGHQSIFLFGYSVAIPNSGFIPAWENISAYTYPSSAVAMTVVSTSASDTATQIVVIGLDASYNVLRETITLTGTTGVVTTGLFLRINQLDVIPGTPNPVGVVTAKNGGVTYGQIAIGTGQSNMSIITVPAGYTLYGSHIGAWSSTSVTSGVYATFRAISSAPAGTQFVVSQAPFLNTFEFAAMYPLAFPEKTDVQFQFKSSGAGLAIGTIFEGLLIKNDGQA</sequence>
<name>A0A6J5T855_9CAUD</name>